<evidence type="ECO:0000313" key="3">
    <source>
        <dbReference type="Proteomes" id="UP000569914"/>
    </source>
</evidence>
<dbReference type="PANTHER" id="PTHR36832">
    <property type="entry name" value="SLR1174 PROTEIN-RELATED"/>
    <property type="match status" value="1"/>
</dbReference>
<evidence type="ECO:0000256" key="1">
    <source>
        <dbReference type="SAM" id="Phobius"/>
    </source>
</evidence>
<feature type="transmembrane region" description="Helical" evidence="1">
    <location>
        <begin position="24"/>
        <end position="46"/>
    </location>
</feature>
<sequence>MRMIKQLAIAAWESSVQQWSWRSFLVTLVLNQAIGPLIGLLLWTAVMPDSSAVRGYFFAVLAVQLLTVSYEDHTFSNSIYDGTIVDGLLRPRPVIMNAAGANLGLRFWHGIFGLPVLLLVAITAGLPLRLGDVVLAVPALIIAGVLRFLFTITLALTAFWTDRASALVSFGDTGIALLGGIAAPLFLLPGPIAEAGRWLPFWSMLGLPGEIAAGVLTGPQLVAGYAVQAGWLLVLIVVTALVWRRGLRVFTAVGA</sequence>
<comment type="caution">
    <text evidence="2">The sequence shown here is derived from an EMBL/GenBank/DDBJ whole genome shotgun (WGS) entry which is preliminary data.</text>
</comment>
<dbReference type="AlphaFoldDB" id="A0A7Y9IBC9"/>
<keyword evidence="3" id="KW-1185">Reference proteome</keyword>
<dbReference type="RefSeq" id="WP_179754470.1">
    <property type="nucleotide sequence ID" value="NZ_JACCBU010000001.1"/>
</dbReference>
<organism evidence="2 3">
    <name type="scientific">Microlunatus parietis</name>
    <dbReference type="NCBI Taxonomy" id="682979"/>
    <lineage>
        <taxon>Bacteria</taxon>
        <taxon>Bacillati</taxon>
        <taxon>Actinomycetota</taxon>
        <taxon>Actinomycetes</taxon>
        <taxon>Propionibacteriales</taxon>
        <taxon>Propionibacteriaceae</taxon>
        <taxon>Microlunatus</taxon>
    </lineage>
</organism>
<dbReference type="Proteomes" id="UP000569914">
    <property type="component" value="Unassembled WGS sequence"/>
</dbReference>
<feature type="transmembrane region" description="Helical" evidence="1">
    <location>
        <begin position="107"/>
        <end position="126"/>
    </location>
</feature>
<dbReference type="Pfam" id="PF06182">
    <property type="entry name" value="ABC2_membrane_6"/>
    <property type="match status" value="1"/>
</dbReference>
<feature type="transmembrane region" description="Helical" evidence="1">
    <location>
        <begin position="222"/>
        <end position="243"/>
    </location>
</feature>
<reference evidence="2 3" key="1">
    <citation type="submission" date="2020-07" db="EMBL/GenBank/DDBJ databases">
        <title>Sequencing the genomes of 1000 actinobacteria strains.</title>
        <authorList>
            <person name="Klenk H.-P."/>
        </authorList>
    </citation>
    <scope>NUCLEOTIDE SEQUENCE [LARGE SCALE GENOMIC DNA]</scope>
    <source>
        <strain evidence="2 3">DSM 22083</strain>
    </source>
</reference>
<feature type="transmembrane region" description="Helical" evidence="1">
    <location>
        <begin position="53"/>
        <end position="70"/>
    </location>
</feature>
<keyword evidence="1" id="KW-1133">Transmembrane helix</keyword>
<name>A0A7Y9IBC9_9ACTN</name>
<keyword evidence="1" id="KW-0472">Membrane</keyword>
<protein>
    <submittedName>
        <fullName evidence="2">ABC-2 type transport system permease protein</fullName>
    </submittedName>
</protein>
<keyword evidence="1" id="KW-0812">Transmembrane</keyword>
<dbReference type="InterPro" id="IPR010390">
    <property type="entry name" value="ABC-2_transporter-like"/>
</dbReference>
<evidence type="ECO:0000313" key="2">
    <source>
        <dbReference type="EMBL" id="NYE73174.1"/>
    </source>
</evidence>
<feature type="transmembrane region" description="Helical" evidence="1">
    <location>
        <begin position="166"/>
        <end position="187"/>
    </location>
</feature>
<accession>A0A7Y9IBC9</accession>
<gene>
    <name evidence="2" type="ORF">BKA15_004503</name>
</gene>
<proteinExistence type="predicted"/>
<dbReference type="PANTHER" id="PTHR36832:SF1">
    <property type="entry name" value="SLR1174 PROTEIN"/>
    <property type="match status" value="1"/>
</dbReference>
<feature type="transmembrane region" description="Helical" evidence="1">
    <location>
        <begin position="133"/>
        <end position="160"/>
    </location>
</feature>
<dbReference type="EMBL" id="JACCBU010000001">
    <property type="protein sequence ID" value="NYE73174.1"/>
    <property type="molecule type" value="Genomic_DNA"/>
</dbReference>